<gene>
    <name evidence="14" type="ORF">AB6A40_007544</name>
</gene>
<dbReference type="PANTHER" id="PTHR18968">
    <property type="entry name" value="THIAMINE PYROPHOSPHATE ENZYMES"/>
    <property type="match status" value="1"/>
</dbReference>
<comment type="catalytic activity">
    <reaction evidence="8">
        <text>2-hydroxyoctadecanoyl-CoA = heptadecanal + formyl-CoA</text>
        <dbReference type="Rhea" id="RHEA:55196"/>
        <dbReference type="ChEBI" id="CHEBI:57376"/>
        <dbReference type="ChEBI" id="CHEBI:74116"/>
        <dbReference type="ChEBI" id="CHEBI:138631"/>
    </reaction>
    <physiologicalReaction direction="left-to-right" evidence="8">
        <dbReference type="Rhea" id="RHEA:55197"/>
    </physiologicalReaction>
</comment>
<evidence type="ECO:0000256" key="3">
    <source>
        <dbReference type="ARBA" id="ARBA00007812"/>
    </source>
</evidence>
<protein>
    <recommendedName>
        <fullName evidence="4">2-hydroxyacyl-CoA lyase 2</fullName>
    </recommendedName>
    <alternativeName>
        <fullName evidence="7">IlvB-like protein</fullName>
    </alternativeName>
</protein>
<proteinExistence type="inferred from homology"/>
<evidence type="ECO:0000256" key="9">
    <source>
        <dbReference type="ARBA" id="ARBA00048767"/>
    </source>
</evidence>
<organism evidence="14 15">
    <name type="scientific">Gnathostoma spinigerum</name>
    <dbReference type="NCBI Taxonomy" id="75299"/>
    <lineage>
        <taxon>Eukaryota</taxon>
        <taxon>Metazoa</taxon>
        <taxon>Ecdysozoa</taxon>
        <taxon>Nematoda</taxon>
        <taxon>Chromadorea</taxon>
        <taxon>Rhabditida</taxon>
        <taxon>Spirurina</taxon>
        <taxon>Gnathostomatomorpha</taxon>
        <taxon>Gnathostomatoidea</taxon>
        <taxon>Gnathostomatidae</taxon>
        <taxon>Gnathostoma</taxon>
    </lineage>
</organism>
<dbReference type="PROSITE" id="PS00187">
    <property type="entry name" value="TPP_ENZYMES"/>
    <property type="match status" value="1"/>
</dbReference>
<evidence type="ECO:0000256" key="5">
    <source>
        <dbReference type="ARBA" id="ARBA00022723"/>
    </source>
</evidence>
<dbReference type="Proteomes" id="UP001608902">
    <property type="component" value="Unassembled WGS sequence"/>
</dbReference>
<evidence type="ECO:0000259" key="11">
    <source>
        <dbReference type="Pfam" id="PF00205"/>
    </source>
</evidence>
<evidence type="ECO:0000256" key="7">
    <source>
        <dbReference type="ARBA" id="ARBA00030510"/>
    </source>
</evidence>
<dbReference type="SUPFAM" id="SSF52467">
    <property type="entry name" value="DHS-like NAD/FAD-binding domain"/>
    <property type="match status" value="1"/>
</dbReference>
<dbReference type="Gene3D" id="3.40.50.1220">
    <property type="entry name" value="TPP-binding domain"/>
    <property type="match status" value="1"/>
</dbReference>
<feature type="domain" description="Thiamine pyrophosphate enzyme central" evidence="11">
    <location>
        <begin position="163"/>
        <end position="292"/>
    </location>
</feature>
<dbReference type="Pfam" id="PF02776">
    <property type="entry name" value="TPP_enzyme_N"/>
    <property type="match status" value="1"/>
</dbReference>
<dbReference type="Gene3D" id="3.40.50.970">
    <property type="match status" value="2"/>
</dbReference>
<dbReference type="InterPro" id="IPR012000">
    <property type="entry name" value="Thiamin_PyroP_enz_cen_dom"/>
</dbReference>
<dbReference type="Pfam" id="PF02775">
    <property type="entry name" value="TPP_enzyme_C"/>
    <property type="match status" value="1"/>
</dbReference>
<comment type="cofactor">
    <cofactor evidence="1">
        <name>Mg(2+)</name>
        <dbReference type="ChEBI" id="CHEBI:18420"/>
    </cofactor>
</comment>
<dbReference type="CDD" id="cd07035">
    <property type="entry name" value="TPP_PYR_POX_like"/>
    <property type="match status" value="1"/>
</dbReference>
<feature type="domain" description="Thiamine pyrophosphate enzyme N-terminal TPP-binding" evidence="13">
    <location>
        <begin position="2"/>
        <end position="56"/>
    </location>
</feature>
<dbReference type="EMBL" id="JBGFUD010006171">
    <property type="protein sequence ID" value="MFH4980835.1"/>
    <property type="molecule type" value="Genomic_DNA"/>
</dbReference>
<dbReference type="InterPro" id="IPR000399">
    <property type="entry name" value="TPP-bd_CS"/>
</dbReference>
<evidence type="ECO:0000313" key="15">
    <source>
        <dbReference type="Proteomes" id="UP001608902"/>
    </source>
</evidence>
<sequence length="527" mass="57789">MRQAVGVAAVTAGPGVTNTITAIKNAQMAEVPIILLGGGAPTLLKNRGALQDIDQLILFRPLCKYVTSVTRVRDIIPSLRKAFQIARSGTPGPVFLEFPIDVLYPYDVVLKLLDLKVPKTFKQRLLNGYLLAHTSRLFGGVVVDGEPLVPLPPNIPLPYSADIDKAVNMIEHSVKPVLLVGSQATLPPVPITQLKNAIEKLNIPVYLGGMARGLLGMESKCLFRHGRRDALRDADLIILAGTVCDFRLNYGRLFSKKAKVISINRDFKQATKNEDVFWCASLLIVADVASSLCQISEKLQEVHEYRKTSEEWINELSERESAKEKEILQKKESQLTDGKLNPLRVLSELNEVLPEDAILVADGGDFVGSAAYIVKPRGPLRWLDPGAFGTLGVGGGFALGAKAVFPNSPVFILYGDGSCGFSLMEFDTFVRHKMPIVAVIGNDACWSQIEREQVVLFNSSVATNLEHARYEKIAEAFGAKGELLTIEMTKQLRQRLIEIIETNNSGFSIILNVIIGKTKFREGSISV</sequence>
<dbReference type="InterPro" id="IPR012001">
    <property type="entry name" value="Thiamin_PyroP_enz_TPP-bd_dom"/>
</dbReference>
<keyword evidence="15" id="KW-1185">Reference proteome</keyword>
<evidence type="ECO:0000256" key="10">
    <source>
        <dbReference type="RuleBase" id="RU362132"/>
    </source>
</evidence>
<dbReference type="InterPro" id="IPR011766">
    <property type="entry name" value="TPP_enzyme_TPP-bd"/>
</dbReference>
<dbReference type="SUPFAM" id="SSF52518">
    <property type="entry name" value="Thiamin diphosphate-binding fold (THDP-binding)"/>
    <property type="match status" value="2"/>
</dbReference>
<comment type="cofactor">
    <cofactor evidence="2">
        <name>thiamine diphosphate</name>
        <dbReference type="ChEBI" id="CHEBI:58937"/>
    </cofactor>
</comment>
<evidence type="ECO:0000256" key="6">
    <source>
        <dbReference type="ARBA" id="ARBA00023052"/>
    </source>
</evidence>
<reference evidence="14 15" key="1">
    <citation type="submission" date="2024-08" db="EMBL/GenBank/DDBJ databases">
        <title>Gnathostoma spinigerum genome.</title>
        <authorList>
            <person name="Gonzalez-Bertolin B."/>
            <person name="Monzon S."/>
            <person name="Zaballos A."/>
            <person name="Jimenez P."/>
            <person name="Dekumyoy P."/>
            <person name="Varona S."/>
            <person name="Cuesta I."/>
            <person name="Sumanam S."/>
            <person name="Adisakwattana P."/>
            <person name="Gasser R.B."/>
            <person name="Hernandez-Gonzalez A."/>
            <person name="Young N.D."/>
            <person name="Perteguer M.J."/>
        </authorList>
    </citation>
    <scope>NUCLEOTIDE SEQUENCE [LARGE SCALE GENOMIC DNA]</scope>
    <source>
        <strain evidence="14">AL3</strain>
        <tissue evidence="14">Liver</tissue>
    </source>
</reference>
<dbReference type="InterPro" id="IPR029035">
    <property type="entry name" value="DHS-like_NAD/FAD-binding_dom"/>
</dbReference>
<evidence type="ECO:0000313" key="14">
    <source>
        <dbReference type="EMBL" id="MFH4980835.1"/>
    </source>
</evidence>
<dbReference type="AlphaFoldDB" id="A0ABD6EX50"/>
<dbReference type="InterPro" id="IPR045229">
    <property type="entry name" value="TPP_enz"/>
</dbReference>
<dbReference type="CDD" id="cd02004">
    <property type="entry name" value="TPP_BZL_OCoD_HPCL"/>
    <property type="match status" value="1"/>
</dbReference>
<dbReference type="Pfam" id="PF00205">
    <property type="entry name" value="TPP_enzyme_M"/>
    <property type="match status" value="1"/>
</dbReference>
<keyword evidence="5" id="KW-0479">Metal-binding</keyword>
<evidence type="ECO:0000259" key="12">
    <source>
        <dbReference type="Pfam" id="PF02775"/>
    </source>
</evidence>
<evidence type="ECO:0000256" key="2">
    <source>
        <dbReference type="ARBA" id="ARBA00001964"/>
    </source>
</evidence>
<keyword evidence="6 10" id="KW-0786">Thiamine pyrophosphate</keyword>
<dbReference type="PANTHER" id="PTHR18968:SF166">
    <property type="entry name" value="2-HYDROXYACYL-COA LYASE 2"/>
    <property type="match status" value="1"/>
</dbReference>
<accession>A0ABD6EX50</accession>
<evidence type="ECO:0000256" key="1">
    <source>
        <dbReference type="ARBA" id="ARBA00001946"/>
    </source>
</evidence>
<evidence type="ECO:0000256" key="4">
    <source>
        <dbReference type="ARBA" id="ARBA00018936"/>
    </source>
</evidence>
<comment type="caution">
    <text evidence="14">The sequence shown here is derived from an EMBL/GenBank/DDBJ whole genome shotgun (WGS) entry which is preliminary data.</text>
</comment>
<feature type="domain" description="Thiamine pyrophosphate enzyme TPP-binding" evidence="12">
    <location>
        <begin position="362"/>
        <end position="509"/>
    </location>
</feature>
<dbReference type="InterPro" id="IPR029061">
    <property type="entry name" value="THDP-binding"/>
</dbReference>
<evidence type="ECO:0000256" key="8">
    <source>
        <dbReference type="ARBA" id="ARBA00048738"/>
    </source>
</evidence>
<dbReference type="GO" id="GO:0046872">
    <property type="term" value="F:metal ion binding"/>
    <property type="evidence" value="ECO:0007669"/>
    <property type="project" value="UniProtKB-KW"/>
</dbReference>
<evidence type="ECO:0000259" key="13">
    <source>
        <dbReference type="Pfam" id="PF02776"/>
    </source>
</evidence>
<name>A0ABD6EX50_9BILA</name>
<comment type="similarity">
    <text evidence="3 10">Belongs to the TPP enzyme family.</text>
</comment>
<comment type="catalytic activity">
    <reaction evidence="9">
        <text>(2R)-hydroxyhexadecanoyl-CoA = pentadecanal + formyl-CoA</text>
        <dbReference type="Rhea" id="RHEA:55212"/>
        <dbReference type="ChEBI" id="CHEBI:17302"/>
        <dbReference type="ChEBI" id="CHEBI:57376"/>
        <dbReference type="ChEBI" id="CHEBI:138654"/>
    </reaction>
    <physiologicalReaction direction="left-to-right" evidence="9">
        <dbReference type="Rhea" id="RHEA:55213"/>
    </physiologicalReaction>
</comment>